<sequence>MSGNQGKGGGKPLKWKSPKELQNKIDEYFKWAENNKKHVSVTGLAWWLRCDRSTLLNYENAEENGWLNRLNYETKMKYVSAIKEAKLRIEAEYEDRLFYKNSVTGAIFTLKNNYGWVDKQEIVNTDNNINITLKDE</sequence>
<dbReference type="Pfam" id="PF16677">
    <property type="entry name" value="GP3_package"/>
    <property type="match status" value="1"/>
</dbReference>
<dbReference type="RefSeq" id="WP_128212017.1">
    <property type="nucleotide sequence ID" value="NZ_CP025746.1"/>
</dbReference>
<dbReference type="EMBL" id="CP025746">
    <property type="protein sequence ID" value="QAA31235.1"/>
    <property type="molecule type" value="Genomic_DNA"/>
</dbReference>
<reference evidence="1 2" key="1">
    <citation type="submission" date="2018-01" db="EMBL/GenBank/DDBJ databases">
        <title>Genome Sequencing and Assembly of Anaerobacter polyendosporus strain CT4.</title>
        <authorList>
            <person name="Tachaapaikoon C."/>
            <person name="Sutheeworapong S."/>
            <person name="Jenjaroenpun P."/>
            <person name="Wongsurawat T."/>
            <person name="Nookeaw I."/>
            <person name="Cheawchanlertfa P."/>
            <person name="Kosugi A."/>
            <person name="Cheevadhanarak S."/>
            <person name="Ratanakhanokchai K."/>
        </authorList>
    </citation>
    <scope>NUCLEOTIDE SEQUENCE [LARGE SCALE GENOMIC DNA]</scope>
    <source>
        <strain evidence="1 2">CT4</strain>
    </source>
</reference>
<proteinExistence type="predicted"/>
<evidence type="ECO:0000313" key="1">
    <source>
        <dbReference type="EMBL" id="QAA31235.1"/>
    </source>
</evidence>
<dbReference type="AlphaFoldDB" id="A0A410DQC2"/>
<dbReference type="InterPro" id="IPR032066">
    <property type="entry name" value="GP3_package"/>
</dbReference>
<name>A0A410DQC2_9CLOT</name>
<evidence type="ECO:0000313" key="2">
    <source>
        <dbReference type="Proteomes" id="UP000286268"/>
    </source>
</evidence>
<accession>A0A410DQC2</accession>
<dbReference type="KEGG" id="cmah:C1I91_06015"/>
<dbReference type="OrthoDB" id="5355596at2"/>
<dbReference type="Proteomes" id="UP000286268">
    <property type="component" value="Chromosome"/>
</dbReference>
<organism evidence="1 2">
    <name type="scientific">Clostridium manihotivorum</name>
    <dbReference type="NCBI Taxonomy" id="2320868"/>
    <lineage>
        <taxon>Bacteria</taxon>
        <taxon>Bacillati</taxon>
        <taxon>Bacillota</taxon>
        <taxon>Clostridia</taxon>
        <taxon>Eubacteriales</taxon>
        <taxon>Clostridiaceae</taxon>
        <taxon>Clostridium</taxon>
    </lineage>
</organism>
<protein>
    <submittedName>
        <fullName evidence="1">Uncharacterized protein</fullName>
    </submittedName>
</protein>
<keyword evidence="2" id="KW-1185">Reference proteome</keyword>
<dbReference type="Gene3D" id="1.10.132.80">
    <property type="match status" value="1"/>
</dbReference>
<gene>
    <name evidence="1" type="ORF">C1I91_06015</name>
</gene>